<comment type="caution">
    <text evidence="1">The sequence shown here is derived from an EMBL/GenBank/DDBJ whole genome shotgun (WGS) entry which is preliminary data.</text>
</comment>
<dbReference type="AlphaFoldDB" id="A0A4Q1K8I4"/>
<proteinExistence type="predicted"/>
<evidence type="ECO:0000313" key="1">
    <source>
        <dbReference type="EMBL" id="RXR22001.1"/>
    </source>
</evidence>
<dbReference type="RefSeq" id="WP_129461990.1">
    <property type="nucleotide sequence ID" value="NZ_SBKN01000006.1"/>
</dbReference>
<gene>
    <name evidence="1" type="ORF">EQG61_11000</name>
</gene>
<reference evidence="2" key="1">
    <citation type="submission" date="2019-01" db="EMBL/GenBank/DDBJ databases">
        <title>Cytophagaceae bacterium strain CAR-16.</title>
        <authorList>
            <person name="Chen W.-M."/>
        </authorList>
    </citation>
    <scope>NUCLEOTIDE SEQUENCE [LARGE SCALE GENOMIC DNA]</scope>
    <source>
        <strain evidence="2">WWJ-16</strain>
    </source>
</reference>
<keyword evidence="2" id="KW-1185">Reference proteome</keyword>
<dbReference type="PANTHER" id="PTHR39473:SF1">
    <property type="entry name" value="DINB-LIKE DOMAIN-CONTAINING PROTEIN"/>
    <property type="match status" value="1"/>
</dbReference>
<sequence length="162" mass="18422">MLIQTIKDTLSDLQNVLGQLDNSIYVQPCAALSQSTIGAHTRHIIEMFQCLIDHYPSGVVDYDLRKRDLRIQTELEMAQWSLQEIANQLGLPNKSLLLKQTFEGKALSIATNFHRELLYNLEHCIHHEALIKVALLEFQAVEVDDSFGVARSTIAYRKQCAQ</sequence>
<accession>A0A4Q1K8I4</accession>
<dbReference type="Proteomes" id="UP000289857">
    <property type="component" value="Unassembled WGS sequence"/>
</dbReference>
<protein>
    <submittedName>
        <fullName evidence="1">DinB family protein</fullName>
    </submittedName>
</protein>
<dbReference type="OrthoDB" id="1162179at2"/>
<dbReference type="PANTHER" id="PTHR39473">
    <property type="match status" value="1"/>
</dbReference>
<organism evidence="1 2">
    <name type="scientific">Flavobacterium stagni</name>
    <dbReference type="NCBI Taxonomy" id="2506421"/>
    <lineage>
        <taxon>Bacteria</taxon>
        <taxon>Pseudomonadati</taxon>
        <taxon>Bacteroidota</taxon>
        <taxon>Flavobacteriia</taxon>
        <taxon>Flavobacteriales</taxon>
        <taxon>Flavobacteriaceae</taxon>
        <taxon>Flavobacterium</taxon>
    </lineage>
</organism>
<evidence type="ECO:0000313" key="2">
    <source>
        <dbReference type="Proteomes" id="UP000289857"/>
    </source>
</evidence>
<name>A0A4Q1K8I4_9FLAO</name>
<dbReference type="EMBL" id="SBKN01000006">
    <property type="protein sequence ID" value="RXR22001.1"/>
    <property type="molecule type" value="Genomic_DNA"/>
</dbReference>